<dbReference type="PROSITE" id="PS50885">
    <property type="entry name" value="HAMP"/>
    <property type="match status" value="1"/>
</dbReference>
<dbReference type="SUPFAM" id="SSF158472">
    <property type="entry name" value="HAMP domain-like"/>
    <property type="match status" value="1"/>
</dbReference>
<evidence type="ECO:0000256" key="9">
    <source>
        <dbReference type="ARBA" id="ARBA00022840"/>
    </source>
</evidence>
<dbReference type="InterPro" id="IPR003661">
    <property type="entry name" value="HisK_dim/P_dom"/>
</dbReference>
<dbReference type="RefSeq" id="WP_116061872.1">
    <property type="nucleotide sequence ID" value="NZ_QRDZ01000013.1"/>
</dbReference>
<proteinExistence type="predicted"/>
<feature type="domain" description="Histidine kinase" evidence="14">
    <location>
        <begin position="248"/>
        <end position="466"/>
    </location>
</feature>
<protein>
    <recommendedName>
        <fullName evidence="3">histidine kinase</fullName>
        <ecNumber evidence="3">2.7.13.3</ecNumber>
    </recommendedName>
</protein>
<dbReference type="SMART" id="SM00304">
    <property type="entry name" value="HAMP"/>
    <property type="match status" value="1"/>
</dbReference>
<keyword evidence="7" id="KW-0547">Nucleotide-binding</keyword>
<evidence type="ECO:0000313" key="16">
    <source>
        <dbReference type="EMBL" id="RED76071.1"/>
    </source>
</evidence>
<dbReference type="GO" id="GO:0005524">
    <property type="term" value="F:ATP binding"/>
    <property type="evidence" value="ECO:0007669"/>
    <property type="project" value="UniProtKB-KW"/>
</dbReference>
<keyword evidence="12" id="KW-0175">Coiled coil</keyword>
<comment type="catalytic activity">
    <reaction evidence="1">
        <text>ATP + protein L-histidine = ADP + protein N-phospho-L-histidine.</text>
        <dbReference type="EC" id="2.7.13.3"/>
    </reaction>
</comment>
<feature type="domain" description="HAMP" evidence="15">
    <location>
        <begin position="188"/>
        <end position="240"/>
    </location>
</feature>
<dbReference type="InterPro" id="IPR005467">
    <property type="entry name" value="His_kinase_dom"/>
</dbReference>
<dbReference type="InterPro" id="IPR003594">
    <property type="entry name" value="HATPase_dom"/>
</dbReference>
<dbReference type="Pfam" id="PF02518">
    <property type="entry name" value="HATPase_c"/>
    <property type="match status" value="1"/>
</dbReference>
<keyword evidence="4" id="KW-1003">Cell membrane</keyword>
<dbReference type="PANTHER" id="PTHR43711">
    <property type="entry name" value="TWO-COMPONENT HISTIDINE KINASE"/>
    <property type="match status" value="1"/>
</dbReference>
<keyword evidence="11 13" id="KW-0472">Membrane</keyword>
<feature type="transmembrane region" description="Helical" evidence="13">
    <location>
        <begin position="168"/>
        <end position="187"/>
    </location>
</feature>
<dbReference type="EMBL" id="QRDZ01000013">
    <property type="protein sequence ID" value="RED76071.1"/>
    <property type="molecule type" value="Genomic_DNA"/>
</dbReference>
<evidence type="ECO:0000256" key="11">
    <source>
        <dbReference type="ARBA" id="ARBA00023136"/>
    </source>
</evidence>
<dbReference type="OrthoDB" id="9813151at2"/>
<evidence type="ECO:0000256" key="8">
    <source>
        <dbReference type="ARBA" id="ARBA00022777"/>
    </source>
</evidence>
<evidence type="ECO:0000313" key="17">
    <source>
        <dbReference type="Proteomes" id="UP000256977"/>
    </source>
</evidence>
<dbReference type="SUPFAM" id="SSF47384">
    <property type="entry name" value="Homodimeric domain of signal transducing histidine kinase"/>
    <property type="match status" value="1"/>
</dbReference>
<keyword evidence="13" id="KW-1133">Transmembrane helix</keyword>
<keyword evidence="9" id="KW-0067">ATP-binding</keyword>
<evidence type="ECO:0000256" key="10">
    <source>
        <dbReference type="ARBA" id="ARBA00023012"/>
    </source>
</evidence>
<feature type="transmembrane region" description="Helical" evidence="13">
    <location>
        <begin position="12"/>
        <end position="36"/>
    </location>
</feature>
<evidence type="ECO:0000256" key="6">
    <source>
        <dbReference type="ARBA" id="ARBA00022679"/>
    </source>
</evidence>
<evidence type="ECO:0000256" key="5">
    <source>
        <dbReference type="ARBA" id="ARBA00022553"/>
    </source>
</evidence>
<dbReference type="CDD" id="cd06225">
    <property type="entry name" value="HAMP"/>
    <property type="match status" value="1"/>
</dbReference>
<sequence length="479" mass="53619">MKILRPDSIAVKLGAIFILLFMVLIFAVQAVLYMLFIRFYTADVLNEQIQRTQRYAEVLSDHFDPPTIQHLLLVESGADHLMLILDQAGNSRGQSEGISDLPPQELQQITEHGSLDHGGPVLKSNWKNDPFFVTEASIVTKGQPLGRVLMFSTTDPIRSAAQTLKNTFFGVAFIVLFLGAAMILLVTRRIVQPLLRMIKITQQISQGKHVTTITAVGNDEIAQLSHAINRMSQNIEFYKQQRKQFLADISHELRTPITYMKGYSEVLIHELEGSKESRKKYLRLIYDQSHQLQHLIEDLFELAKLEEGTYSLDLSKTSLDKMMQNVLGMMADSIEQSGITLNYNPSLTPLFVQGDAKRLQQVVINVLDNAHKYSSIGGSITVSTLKEETFGLLIISDTGIGIPAEDLPHIWDRLYRVDRSRSRATGGTGIGLSICKEIVTLHQGSIQAESTEGQGTTFSIRIPLFEDTTEKNQTDADCK</sequence>
<evidence type="ECO:0000256" key="7">
    <source>
        <dbReference type="ARBA" id="ARBA00022741"/>
    </source>
</evidence>
<keyword evidence="5" id="KW-0597">Phosphoprotein</keyword>
<keyword evidence="10" id="KW-0902">Two-component regulatory system</keyword>
<dbReference type="Gene3D" id="6.10.340.10">
    <property type="match status" value="1"/>
</dbReference>
<dbReference type="SUPFAM" id="SSF55874">
    <property type="entry name" value="ATPase domain of HSP90 chaperone/DNA topoisomerase II/histidine kinase"/>
    <property type="match status" value="1"/>
</dbReference>
<keyword evidence="6" id="KW-0808">Transferase</keyword>
<dbReference type="Gene3D" id="1.10.287.130">
    <property type="match status" value="1"/>
</dbReference>
<dbReference type="FunFam" id="1.10.287.130:FF:000001">
    <property type="entry name" value="Two-component sensor histidine kinase"/>
    <property type="match status" value="1"/>
</dbReference>
<accession>A0A3D9JPN1</accession>
<dbReference type="InterPro" id="IPR003660">
    <property type="entry name" value="HAMP_dom"/>
</dbReference>
<feature type="coiled-coil region" evidence="12">
    <location>
        <begin position="221"/>
        <end position="248"/>
    </location>
</feature>
<evidence type="ECO:0000256" key="4">
    <source>
        <dbReference type="ARBA" id="ARBA00022475"/>
    </source>
</evidence>
<keyword evidence="13" id="KW-0812">Transmembrane</keyword>
<dbReference type="PANTHER" id="PTHR43711:SF1">
    <property type="entry name" value="HISTIDINE KINASE 1"/>
    <property type="match status" value="1"/>
</dbReference>
<dbReference type="PRINTS" id="PR00344">
    <property type="entry name" value="BCTRLSENSOR"/>
</dbReference>
<dbReference type="Gene3D" id="3.30.565.10">
    <property type="entry name" value="Histidine kinase-like ATPase, C-terminal domain"/>
    <property type="match status" value="1"/>
</dbReference>
<dbReference type="CDD" id="cd00075">
    <property type="entry name" value="HATPase"/>
    <property type="match status" value="1"/>
</dbReference>
<name>A0A3D9JPN1_9BACL</name>
<dbReference type="Pfam" id="PF00672">
    <property type="entry name" value="HAMP"/>
    <property type="match status" value="1"/>
</dbReference>
<dbReference type="PROSITE" id="PS50109">
    <property type="entry name" value="HIS_KIN"/>
    <property type="match status" value="1"/>
</dbReference>
<evidence type="ECO:0000256" key="2">
    <source>
        <dbReference type="ARBA" id="ARBA00004651"/>
    </source>
</evidence>
<evidence type="ECO:0000256" key="13">
    <source>
        <dbReference type="SAM" id="Phobius"/>
    </source>
</evidence>
<dbReference type="EC" id="2.7.13.3" evidence="3"/>
<dbReference type="InterPro" id="IPR050736">
    <property type="entry name" value="Sensor_HK_Regulatory"/>
</dbReference>
<keyword evidence="17" id="KW-1185">Reference proteome</keyword>
<evidence type="ECO:0000259" key="14">
    <source>
        <dbReference type="PROSITE" id="PS50109"/>
    </source>
</evidence>
<dbReference type="GO" id="GO:0005886">
    <property type="term" value="C:plasma membrane"/>
    <property type="evidence" value="ECO:0007669"/>
    <property type="project" value="UniProtKB-SubCell"/>
</dbReference>
<dbReference type="SMART" id="SM00388">
    <property type="entry name" value="HisKA"/>
    <property type="match status" value="1"/>
</dbReference>
<dbReference type="Pfam" id="PF00512">
    <property type="entry name" value="HisKA"/>
    <property type="match status" value="1"/>
</dbReference>
<keyword evidence="8 16" id="KW-0418">Kinase</keyword>
<evidence type="ECO:0000259" key="15">
    <source>
        <dbReference type="PROSITE" id="PS50885"/>
    </source>
</evidence>
<dbReference type="GO" id="GO:0000155">
    <property type="term" value="F:phosphorelay sensor kinase activity"/>
    <property type="evidence" value="ECO:0007669"/>
    <property type="project" value="InterPro"/>
</dbReference>
<dbReference type="SMART" id="SM00387">
    <property type="entry name" value="HATPase_c"/>
    <property type="match status" value="1"/>
</dbReference>
<dbReference type="InterPro" id="IPR036097">
    <property type="entry name" value="HisK_dim/P_sf"/>
</dbReference>
<organism evidence="16 17">
    <name type="scientific">Cohnella phaseoli</name>
    <dbReference type="NCBI Taxonomy" id="456490"/>
    <lineage>
        <taxon>Bacteria</taxon>
        <taxon>Bacillati</taxon>
        <taxon>Bacillota</taxon>
        <taxon>Bacilli</taxon>
        <taxon>Bacillales</taxon>
        <taxon>Paenibacillaceae</taxon>
        <taxon>Cohnella</taxon>
    </lineage>
</organism>
<dbReference type="InterPro" id="IPR004358">
    <property type="entry name" value="Sig_transdc_His_kin-like_C"/>
</dbReference>
<dbReference type="CDD" id="cd00082">
    <property type="entry name" value="HisKA"/>
    <property type="match status" value="1"/>
</dbReference>
<evidence type="ECO:0000256" key="1">
    <source>
        <dbReference type="ARBA" id="ARBA00000085"/>
    </source>
</evidence>
<comment type="caution">
    <text evidence="16">The sequence shown here is derived from an EMBL/GenBank/DDBJ whole genome shotgun (WGS) entry which is preliminary data.</text>
</comment>
<dbReference type="AlphaFoldDB" id="A0A3D9JPN1"/>
<gene>
    <name evidence="16" type="ORF">DFP98_113131</name>
</gene>
<comment type="subcellular location">
    <subcellularLocation>
        <location evidence="2">Cell membrane</location>
        <topology evidence="2">Multi-pass membrane protein</topology>
    </subcellularLocation>
</comment>
<dbReference type="InterPro" id="IPR036890">
    <property type="entry name" value="HATPase_C_sf"/>
</dbReference>
<evidence type="ECO:0000256" key="3">
    <source>
        <dbReference type="ARBA" id="ARBA00012438"/>
    </source>
</evidence>
<evidence type="ECO:0000256" key="12">
    <source>
        <dbReference type="SAM" id="Coils"/>
    </source>
</evidence>
<reference evidence="16 17" key="1">
    <citation type="submission" date="2018-07" db="EMBL/GenBank/DDBJ databases">
        <title>Genomic Encyclopedia of Type Strains, Phase III (KMG-III): the genomes of soil and plant-associated and newly described type strains.</title>
        <authorList>
            <person name="Whitman W."/>
        </authorList>
    </citation>
    <scope>NUCLEOTIDE SEQUENCE [LARGE SCALE GENOMIC DNA]</scope>
    <source>
        <strain evidence="16 17">CECT 7287</strain>
    </source>
</reference>
<dbReference type="FunFam" id="3.30.565.10:FF:000006">
    <property type="entry name" value="Sensor histidine kinase WalK"/>
    <property type="match status" value="1"/>
</dbReference>
<dbReference type="Proteomes" id="UP000256977">
    <property type="component" value="Unassembled WGS sequence"/>
</dbReference>